<keyword evidence="2 4" id="KW-0378">Hydrolase</keyword>
<dbReference type="RefSeq" id="WP_311684940.1">
    <property type="nucleotide sequence ID" value="NZ_JAVRHM010000012.1"/>
</dbReference>
<feature type="signal peptide" evidence="5">
    <location>
        <begin position="1"/>
        <end position="21"/>
    </location>
</feature>
<feature type="chain" id="PRO_5046943980" evidence="5">
    <location>
        <begin position="22"/>
        <end position="527"/>
    </location>
</feature>
<accession>A0ABU3E345</accession>
<dbReference type="Gene3D" id="2.60.120.560">
    <property type="entry name" value="Exo-inulinase, domain 1"/>
    <property type="match status" value="1"/>
</dbReference>
<dbReference type="Gene3D" id="2.115.10.20">
    <property type="entry name" value="Glycosyl hydrolase domain, family 43"/>
    <property type="match status" value="1"/>
</dbReference>
<feature type="domain" description="Glycosyl hydrolase family 32 N-terminal" evidence="6">
    <location>
        <begin position="45"/>
        <end position="359"/>
    </location>
</feature>
<keyword evidence="9" id="KW-1185">Reference proteome</keyword>
<dbReference type="SMART" id="SM00640">
    <property type="entry name" value="Glyco_32"/>
    <property type="match status" value="1"/>
</dbReference>
<keyword evidence="5" id="KW-0732">Signal</keyword>
<dbReference type="InterPro" id="IPR023296">
    <property type="entry name" value="Glyco_hydro_beta-prop_sf"/>
</dbReference>
<comment type="caution">
    <text evidence="8">The sequence shown here is derived from an EMBL/GenBank/DDBJ whole genome shotgun (WGS) entry which is preliminary data.</text>
</comment>
<dbReference type="InterPro" id="IPR013148">
    <property type="entry name" value="Glyco_hydro_32_N"/>
</dbReference>
<keyword evidence="3 4" id="KW-0326">Glycosidase</keyword>
<evidence type="ECO:0000256" key="2">
    <source>
        <dbReference type="ARBA" id="ARBA00022801"/>
    </source>
</evidence>
<dbReference type="GO" id="GO:0016787">
    <property type="term" value="F:hydrolase activity"/>
    <property type="evidence" value="ECO:0007669"/>
    <property type="project" value="UniProtKB-KW"/>
</dbReference>
<gene>
    <name evidence="8" type="ORF">RM549_11550</name>
</gene>
<dbReference type="InterPro" id="IPR018053">
    <property type="entry name" value="Glyco_hydro_32_AS"/>
</dbReference>
<evidence type="ECO:0000256" key="4">
    <source>
        <dbReference type="RuleBase" id="RU362110"/>
    </source>
</evidence>
<sequence length="527" mass="59802">MKKLILVSAFSLFLAASTISCQDRREKSEENVTVQSDSDFRPNFHFTPDSGWMNDPNGMFYLDGTYHLFFQHNPDDNVWGPMHWGHATSTDLIIWEEQPIAIEPDEYGTIFSGSAVVDHKNTSGLGDGTTPPVIAIFTYHDAEAADAGDDDYQTQGIAYSLDKGKTWIKYKQNPVLQNPGIRDFRDPKVGWHEEEQKWIMALAVQDRISFYSSPNLLEWEHQSDFGENMGGHGGVWECPDLFKMTVEETGEEKWVLLVSINPGGPNGGSATQYFVGDFDGGTFTPDKSIAGMKEEHDYWIDFGKDNYAGVTWSNIPESDGRDIFIGWMSNWQYANEVPTEQWRSSMTVPRNLRLKKDGDTYRILSSPVKELEKYFSGSKEVETIKVGGEPEVLASSGDFTSTVINFKIPNLQDQIYLFTFSNEVGDNLKFGYSHIDKEFFLDRGDSGLTDFNDVFGRETSTAPRLADSHTLDVEIVMDKTSIEIFYDNGKTVMTEIFFPREPYEILTADSKEDFELRDLQINQLNFN</sequence>
<proteinExistence type="inferred from homology"/>
<dbReference type="PROSITE" id="PS51257">
    <property type="entry name" value="PROKAR_LIPOPROTEIN"/>
    <property type="match status" value="1"/>
</dbReference>
<dbReference type="Proteomes" id="UP001261624">
    <property type="component" value="Unassembled WGS sequence"/>
</dbReference>
<comment type="similarity">
    <text evidence="1 4">Belongs to the glycosyl hydrolase 32 family.</text>
</comment>
<evidence type="ECO:0000313" key="8">
    <source>
        <dbReference type="EMBL" id="MDT0690425.1"/>
    </source>
</evidence>
<dbReference type="SUPFAM" id="SSF75005">
    <property type="entry name" value="Arabinanase/levansucrase/invertase"/>
    <property type="match status" value="1"/>
</dbReference>
<reference evidence="8 9" key="1">
    <citation type="submission" date="2023-09" db="EMBL/GenBank/DDBJ databases">
        <authorList>
            <person name="Rey-Velasco X."/>
        </authorList>
    </citation>
    <scope>NUCLEOTIDE SEQUENCE [LARGE SCALE GENOMIC DNA]</scope>
    <source>
        <strain evidence="8 9">F188</strain>
    </source>
</reference>
<feature type="domain" description="Glycosyl hydrolase family 32 C-terminal" evidence="7">
    <location>
        <begin position="371"/>
        <end position="521"/>
    </location>
</feature>
<evidence type="ECO:0000256" key="3">
    <source>
        <dbReference type="ARBA" id="ARBA00023295"/>
    </source>
</evidence>
<protein>
    <submittedName>
        <fullName evidence="8">Glycoside hydrolase family 32 protein</fullName>
    </submittedName>
</protein>
<evidence type="ECO:0000256" key="1">
    <source>
        <dbReference type="ARBA" id="ARBA00009902"/>
    </source>
</evidence>
<dbReference type="SUPFAM" id="SSF49899">
    <property type="entry name" value="Concanavalin A-like lectins/glucanases"/>
    <property type="match status" value="1"/>
</dbReference>
<dbReference type="PANTHER" id="PTHR42800:SF1">
    <property type="entry name" value="EXOINULINASE INUD (AFU_ORTHOLOGUE AFUA_5G00480)"/>
    <property type="match status" value="1"/>
</dbReference>
<evidence type="ECO:0000313" key="9">
    <source>
        <dbReference type="Proteomes" id="UP001261624"/>
    </source>
</evidence>
<dbReference type="InterPro" id="IPR013320">
    <property type="entry name" value="ConA-like_dom_sf"/>
</dbReference>
<dbReference type="PROSITE" id="PS00609">
    <property type="entry name" value="GLYCOSYL_HYDROL_F32"/>
    <property type="match status" value="1"/>
</dbReference>
<evidence type="ECO:0000259" key="7">
    <source>
        <dbReference type="Pfam" id="PF08244"/>
    </source>
</evidence>
<dbReference type="CDD" id="cd18622">
    <property type="entry name" value="GH32_Inu-like"/>
    <property type="match status" value="1"/>
</dbReference>
<dbReference type="InterPro" id="IPR013189">
    <property type="entry name" value="Glyco_hydro_32_C"/>
</dbReference>
<dbReference type="EMBL" id="JAVRHM010000012">
    <property type="protein sequence ID" value="MDT0690425.1"/>
    <property type="molecule type" value="Genomic_DNA"/>
</dbReference>
<dbReference type="Pfam" id="PF08244">
    <property type="entry name" value="Glyco_hydro_32C"/>
    <property type="match status" value="1"/>
</dbReference>
<evidence type="ECO:0000259" key="6">
    <source>
        <dbReference type="Pfam" id="PF00251"/>
    </source>
</evidence>
<organism evidence="8 9">
    <name type="scientific">Autumnicola patrickiae</name>
    <dbReference type="NCBI Taxonomy" id="3075591"/>
    <lineage>
        <taxon>Bacteria</taxon>
        <taxon>Pseudomonadati</taxon>
        <taxon>Bacteroidota</taxon>
        <taxon>Flavobacteriia</taxon>
        <taxon>Flavobacteriales</taxon>
        <taxon>Flavobacteriaceae</taxon>
        <taxon>Autumnicola</taxon>
    </lineage>
</organism>
<evidence type="ECO:0000256" key="5">
    <source>
        <dbReference type="SAM" id="SignalP"/>
    </source>
</evidence>
<dbReference type="InterPro" id="IPR001362">
    <property type="entry name" value="Glyco_hydro_32"/>
</dbReference>
<dbReference type="Pfam" id="PF00251">
    <property type="entry name" value="Glyco_hydro_32N"/>
    <property type="match status" value="1"/>
</dbReference>
<name>A0ABU3E345_9FLAO</name>
<dbReference type="PANTHER" id="PTHR42800">
    <property type="entry name" value="EXOINULINASE INUD (AFU_ORTHOLOGUE AFUA_5G00480)"/>
    <property type="match status" value="1"/>
</dbReference>